<feature type="non-terminal residue" evidence="2">
    <location>
        <position position="849"/>
    </location>
</feature>
<gene>
    <name evidence="2" type="ORF">OJ252_2924</name>
</gene>
<feature type="region of interest" description="Disordered" evidence="1">
    <location>
        <begin position="259"/>
        <end position="313"/>
    </location>
</feature>
<accession>A0ABQ8P4T2</accession>
<reference evidence="2" key="1">
    <citation type="submission" date="2022-10" db="EMBL/GenBank/DDBJ databases">
        <title>Adaptive evolution leads to modifications in subtelomeric GC content in a zoonotic Cryptosporidium species.</title>
        <authorList>
            <person name="Li J."/>
            <person name="Feng Y."/>
            <person name="Xiao L."/>
        </authorList>
    </citation>
    <scope>NUCLEOTIDE SEQUENCE</scope>
    <source>
        <strain evidence="2">25894</strain>
    </source>
</reference>
<evidence type="ECO:0008006" key="4">
    <source>
        <dbReference type="Google" id="ProtNLM"/>
    </source>
</evidence>
<comment type="caution">
    <text evidence="2">The sequence shown here is derived from an EMBL/GenBank/DDBJ whole genome shotgun (WGS) entry which is preliminary data.</text>
</comment>
<organism evidence="2 3">
    <name type="scientific">Cryptosporidium canis</name>
    <dbReference type="NCBI Taxonomy" id="195482"/>
    <lineage>
        <taxon>Eukaryota</taxon>
        <taxon>Sar</taxon>
        <taxon>Alveolata</taxon>
        <taxon>Apicomplexa</taxon>
        <taxon>Conoidasida</taxon>
        <taxon>Coccidia</taxon>
        <taxon>Eucoccidiorida</taxon>
        <taxon>Eimeriorina</taxon>
        <taxon>Cryptosporidiidae</taxon>
        <taxon>Cryptosporidium</taxon>
    </lineage>
</organism>
<feature type="compositionally biased region" description="Acidic residues" evidence="1">
    <location>
        <begin position="595"/>
        <end position="610"/>
    </location>
</feature>
<proteinExistence type="predicted"/>
<evidence type="ECO:0000256" key="1">
    <source>
        <dbReference type="SAM" id="MobiDB-lite"/>
    </source>
</evidence>
<keyword evidence="3" id="KW-1185">Reference proteome</keyword>
<evidence type="ECO:0000313" key="2">
    <source>
        <dbReference type="EMBL" id="KAJ1607205.1"/>
    </source>
</evidence>
<dbReference type="Proteomes" id="UP001071777">
    <property type="component" value="Unassembled WGS sequence"/>
</dbReference>
<feature type="compositionally biased region" description="Polar residues" evidence="1">
    <location>
        <begin position="259"/>
        <end position="269"/>
    </location>
</feature>
<protein>
    <recommendedName>
        <fullName evidence="4">BRCT domain-containing protein</fullName>
    </recommendedName>
</protein>
<sequence>MIRPAEKQCIHVVAARKFLLGFLRLPEGALREDFDICYSSQCSPRARSMTEYFGVPRRECEIPGEFVGIGLNVGESTPFEMKEFTGRRNPANSNQIDRLLGDIGEPTYREIPVGEEGVRESIREAFSQSVAEPGGRGEGHPDGSKGCVGGGPCRILEWFRDRRPIWDEDDYFVKSELFRSTPDWRKLETYKDLISCEWGSARVLLMIQFWQASLTFTDRLVNNRDSSIVEYVGGNEESCLPLRILVKFERKVSRQTAGSVGSQRVSSRQALEPVRESCPALQREGGERPFLSSSRLEDESDSPVEESEPEARVKEEEIDMRYLDMVKYIPGKDKSAEFRSLEGRFRDSGESGCYLYMDSPRDFFLKLQIKYDREIIGMIKACIRGRRYDNESRLWLLPTEALYESVCMVEFLGGAIDRAVLGLLVNGSKTGLSHRRLVPPGELENWRALLPKSSCGTWYRTRIRFHLGDVSGGPRDSSFKLTFCKESLDEHYKSELIKRLRSSNISVRWDQGENCWRLPLDQFQSVISTCRGGLEFSFSSVSDQIVFEEILEKMRDPSFQDRVSRTAGGESRGRERRTGIPSDSRRSKRARLFDSDEEETGGRLEDEEDRDTSFGESSQALILSCLGRDDHDSKRLETRITSMIKKIKRPRHIGKIEFLLWPRHYKDWESISFLIISKDFDANRYHPKLLLSIVSNVMIVSEEMIDYIVQKNTWPDNSFETRFEQLNGLPSLESRLYVNEGIFCKTKLFIVGSPGNNHFKLCTRLATLGNASFVQDPLLADYIIICDEKDPNALKIKRSVPKKQASKVQNTHGETHSIQVTPKWVYDVVLDFTIIKPTSKRNHKAWVNG</sequence>
<dbReference type="EMBL" id="JAPCXB010000124">
    <property type="protein sequence ID" value="KAJ1607205.1"/>
    <property type="molecule type" value="Genomic_DNA"/>
</dbReference>
<feature type="compositionally biased region" description="Acidic residues" evidence="1">
    <location>
        <begin position="298"/>
        <end position="308"/>
    </location>
</feature>
<feature type="region of interest" description="Disordered" evidence="1">
    <location>
        <begin position="558"/>
        <end position="615"/>
    </location>
</feature>
<name>A0ABQ8P4T2_9CRYT</name>
<evidence type="ECO:0000313" key="3">
    <source>
        <dbReference type="Proteomes" id="UP001071777"/>
    </source>
</evidence>